<evidence type="ECO:0008006" key="4">
    <source>
        <dbReference type="Google" id="ProtNLM"/>
    </source>
</evidence>
<keyword evidence="1" id="KW-0812">Transmembrane</keyword>
<gene>
    <name evidence="2" type="ORF">JNB62_17720</name>
</gene>
<evidence type="ECO:0000256" key="1">
    <source>
        <dbReference type="SAM" id="Phobius"/>
    </source>
</evidence>
<sequence length="529" mass="57160">MGSGLAIEFEDVFAGAPDELEQRARRLQATAAAIEKAADALRDIVDGQVSQATDALGDSAEEAARGLRRAHKRYGGTAGALTTFAVELGPIQDKARAAIEDADYYQDRAYQLEGGMDDLDNAIVQAEAKGESTSALKEERWAAYDDLASANSHVDAARTALYEARDRIRDAADRAIREIETAIEHGADSWGDNWDQFWSGVGDVLSAVGDWLATVLTPVLDWLGQALSALVSSLVVLLMVVIAAALIGIVFTAFGPIGLLVLGLVLAGLIVALAVAEQAGSPQLRNSRTETTKDGAEARDYQGLMEQLALQDEHGKDALTEIRVVAIHDADGNIVSWRVQTPSTQNWGPFNTGGAMNDLRTDLMLSLFPEMRTQYEEAVWQAMTEAGVFESDAPIMFTGWSLGGMMAGELATDPRVADRVESVFVAGSAIDKHYSDMPDGVRVTQIKNGIDPVHTLEFVGLDPVDRLAAFDADWQEYRPLVWPMHDATMYGEQAEQALPEPRPGDEIFFAGEGDGGYEEVYVAQYSRGS</sequence>
<protein>
    <recommendedName>
        <fullName evidence="4">Alpha/beta hydrolase family protein</fullName>
    </recommendedName>
</protein>
<keyword evidence="1" id="KW-1133">Transmembrane helix</keyword>
<dbReference type="InterPro" id="IPR029058">
    <property type="entry name" value="AB_hydrolase_fold"/>
</dbReference>
<feature type="transmembrane region" description="Helical" evidence="1">
    <location>
        <begin position="257"/>
        <end position="276"/>
    </location>
</feature>
<keyword evidence="3" id="KW-1185">Reference proteome</keyword>
<dbReference type="RefSeq" id="WP_220302222.1">
    <property type="nucleotide sequence ID" value="NZ_JAEUAW010000020.1"/>
</dbReference>
<evidence type="ECO:0000313" key="2">
    <source>
        <dbReference type="EMBL" id="MBW9095522.1"/>
    </source>
</evidence>
<comment type="caution">
    <text evidence="2">The sequence shown here is derived from an EMBL/GenBank/DDBJ whole genome shotgun (WGS) entry which is preliminary data.</text>
</comment>
<proteinExistence type="predicted"/>
<dbReference type="Proteomes" id="UP001196843">
    <property type="component" value="Unassembled WGS sequence"/>
</dbReference>
<evidence type="ECO:0000313" key="3">
    <source>
        <dbReference type="Proteomes" id="UP001196843"/>
    </source>
</evidence>
<dbReference type="EMBL" id="JAEUAW010000020">
    <property type="protein sequence ID" value="MBW9095522.1"/>
    <property type="molecule type" value="Genomic_DNA"/>
</dbReference>
<accession>A0ABS7HRD1</accession>
<organism evidence="2 3">
    <name type="scientific">Microbacterium jejuense</name>
    <dbReference type="NCBI Taxonomy" id="1263637"/>
    <lineage>
        <taxon>Bacteria</taxon>
        <taxon>Bacillati</taxon>
        <taxon>Actinomycetota</taxon>
        <taxon>Actinomycetes</taxon>
        <taxon>Micrococcales</taxon>
        <taxon>Microbacteriaceae</taxon>
        <taxon>Microbacterium</taxon>
    </lineage>
</organism>
<keyword evidence="1" id="KW-0472">Membrane</keyword>
<name>A0ABS7HRD1_9MICO</name>
<dbReference type="SUPFAM" id="SSF53474">
    <property type="entry name" value="alpha/beta-Hydrolases"/>
    <property type="match status" value="1"/>
</dbReference>
<reference evidence="2 3" key="1">
    <citation type="journal article" date="2021" name="MBio">
        <title>Poor Competitiveness of Bradyrhizobium in Pigeon Pea Root Colonization in Indian Soils.</title>
        <authorList>
            <person name="Chalasani D."/>
            <person name="Basu A."/>
            <person name="Pullabhotla S.V.S.R.N."/>
            <person name="Jorrin B."/>
            <person name="Neal A.L."/>
            <person name="Poole P.S."/>
            <person name="Podile A.R."/>
            <person name="Tkacz A."/>
        </authorList>
    </citation>
    <scope>NUCLEOTIDE SEQUENCE [LARGE SCALE GENOMIC DNA]</scope>
    <source>
        <strain evidence="2 3">HU14</strain>
    </source>
</reference>
<feature type="transmembrane region" description="Helical" evidence="1">
    <location>
        <begin position="226"/>
        <end position="251"/>
    </location>
</feature>